<dbReference type="Proteomes" id="UP000557344">
    <property type="component" value="Unassembled WGS sequence"/>
</dbReference>
<protein>
    <submittedName>
        <fullName evidence="2">Uncharacterized protein</fullName>
    </submittedName>
</protein>
<dbReference type="Proteomes" id="UP000523431">
    <property type="component" value="Unassembled WGS sequence"/>
</dbReference>
<comment type="caution">
    <text evidence="2">The sequence shown here is derived from an EMBL/GenBank/DDBJ whole genome shotgun (WGS) entry which is preliminary data.</text>
</comment>
<accession>A0A7W6V8J1</accession>
<organism evidence="2 5">
    <name type="scientific">Rhizobium etli</name>
    <dbReference type="NCBI Taxonomy" id="29449"/>
    <lineage>
        <taxon>Bacteria</taxon>
        <taxon>Pseudomonadati</taxon>
        <taxon>Pseudomonadota</taxon>
        <taxon>Alphaproteobacteria</taxon>
        <taxon>Hyphomicrobiales</taxon>
        <taxon>Rhizobiaceae</taxon>
        <taxon>Rhizobium/Agrobacterium group</taxon>
        <taxon>Rhizobium</taxon>
    </lineage>
</organism>
<dbReference type="EMBL" id="JACIID010000003">
    <property type="protein sequence ID" value="MBB4535161.1"/>
    <property type="molecule type" value="Genomic_DNA"/>
</dbReference>
<evidence type="ECO:0000313" key="5">
    <source>
        <dbReference type="Proteomes" id="UP000557344"/>
    </source>
</evidence>
<dbReference type="EMBL" id="JACIHU010000003">
    <property type="protein sequence ID" value="MBB4479610.1"/>
    <property type="molecule type" value="Genomic_DNA"/>
</dbReference>
<gene>
    <name evidence="2" type="ORF">GGE46_002185</name>
    <name evidence="3" type="ORF">GGE57_001904</name>
</gene>
<evidence type="ECO:0000313" key="3">
    <source>
        <dbReference type="EMBL" id="MBB4535161.1"/>
    </source>
</evidence>
<dbReference type="AlphaFoldDB" id="A0A7W6V8J1"/>
<feature type="transmembrane region" description="Helical" evidence="1">
    <location>
        <begin position="90"/>
        <end position="111"/>
    </location>
</feature>
<sequence>MRRQLPGGRSGAVLRYPDPVVNICNENGVFHAYASRRLYLILDLAVAEGSTLIIVSHDQRLAGRLDRRITFGSETSGIAMPVGFAREATGLAAALLALAAILAAPPAVLAYRQSPARALRA</sequence>
<keyword evidence="1" id="KW-1133">Transmembrane helix</keyword>
<keyword evidence="1" id="KW-0812">Transmembrane</keyword>
<reference evidence="4 5" key="1">
    <citation type="submission" date="2020-08" db="EMBL/GenBank/DDBJ databases">
        <title>Genomic Encyclopedia of Type Strains, Phase IV (KMG-V): Genome sequencing to study the core and pangenomes of soil and plant-associated prokaryotes.</title>
        <authorList>
            <person name="Whitman W."/>
        </authorList>
    </citation>
    <scope>NUCLEOTIDE SEQUENCE [LARGE SCALE GENOMIC DNA]</scope>
    <source>
        <strain evidence="2 5">SEMIA 471</strain>
        <strain evidence="3 4">SEMIA 489</strain>
    </source>
</reference>
<name>A0A7W6V8J1_RHIET</name>
<proteinExistence type="predicted"/>
<evidence type="ECO:0000313" key="2">
    <source>
        <dbReference type="EMBL" id="MBB4479610.1"/>
    </source>
</evidence>
<keyword evidence="1" id="KW-0472">Membrane</keyword>
<evidence type="ECO:0000256" key="1">
    <source>
        <dbReference type="SAM" id="Phobius"/>
    </source>
</evidence>
<evidence type="ECO:0000313" key="4">
    <source>
        <dbReference type="Proteomes" id="UP000523431"/>
    </source>
</evidence>